<dbReference type="InterPro" id="IPR014205">
    <property type="entry name" value="Spore_YtaF"/>
</dbReference>
<feature type="transmembrane region" description="Helical" evidence="5">
    <location>
        <begin position="71"/>
        <end position="90"/>
    </location>
</feature>
<evidence type="ECO:0000256" key="5">
    <source>
        <dbReference type="SAM" id="Phobius"/>
    </source>
</evidence>
<evidence type="ECO:0000256" key="3">
    <source>
        <dbReference type="ARBA" id="ARBA00022989"/>
    </source>
</evidence>
<dbReference type="InterPro" id="IPR003810">
    <property type="entry name" value="Mntp/YtaF"/>
</dbReference>
<keyword evidence="3 5" id="KW-1133">Transmembrane helix</keyword>
<keyword evidence="1" id="KW-1003">Cell membrane</keyword>
<feature type="transmembrane region" description="Helical" evidence="5">
    <location>
        <begin position="167"/>
        <end position="188"/>
    </location>
</feature>
<evidence type="ECO:0000256" key="2">
    <source>
        <dbReference type="ARBA" id="ARBA00022692"/>
    </source>
</evidence>
<evidence type="ECO:0000256" key="4">
    <source>
        <dbReference type="ARBA" id="ARBA00023136"/>
    </source>
</evidence>
<keyword evidence="2 5" id="KW-0812">Transmembrane</keyword>
<feature type="transmembrane region" description="Helical" evidence="5">
    <location>
        <begin position="141"/>
        <end position="161"/>
    </location>
</feature>
<keyword evidence="7" id="KW-1185">Reference proteome</keyword>
<reference evidence="6" key="1">
    <citation type="submission" date="2020-07" db="EMBL/GenBank/DDBJ databases">
        <title>Genomic analysis of a strain of Sedimentibacter Hydroxybenzoicus DSM7310.</title>
        <authorList>
            <person name="Ma S."/>
        </authorList>
    </citation>
    <scope>NUCLEOTIDE SEQUENCE</scope>
    <source>
        <strain evidence="6">DSM 7310</strain>
    </source>
</reference>
<organism evidence="6 7">
    <name type="scientific">Sedimentibacter hydroxybenzoicus DSM 7310</name>
    <dbReference type="NCBI Taxonomy" id="1123245"/>
    <lineage>
        <taxon>Bacteria</taxon>
        <taxon>Bacillati</taxon>
        <taxon>Bacillota</taxon>
        <taxon>Tissierellia</taxon>
        <taxon>Sedimentibacter</taxon>
    </lineage>
</organism>
<proteinExistence type="predicted"/>
<evidence type="ECO:0000256" key="1">
    <source>
        <dbReference type="ARBA" id="ARBA00022475"/>
    </source>
</evidence>
<dbReference type="NCBIfam" id="TIGR02840">
    <property type="entry name" value="spore_YtaF"/>
    <property type="match status" value="1"/>
</dbReference>
<feature type="transmembrane region" description="Helical" evidence="5">
    <location>
        <begin position="6"/>
        <end position="33"/>
    </location>
</feature>
<dbReference type="Proteomes" id="UP000611629">
    <property type="component" value="Unassembled WGS sequence"/>
</dbReference>
<dbReference type="AlphaFoldDB" id="A0A974GVV8"/>
<feature type="transmembrane region" description="Helical" evidence="5">
    <location>
        <begin position="45"/>
        <end position="65"/>
    </location>
</feature>
<dbReference type="EMBL" id="JACBNQ010000004">
    <property type="protein sequence ID" value="NYB73794.1"/>
    <property type="molecule type" value="Genomic_DNA"/>
</dbReference>
<evidence type="ECO:0000313" key="7">
    <source>
        <dbReference type="Proteomes" id="UP000611629"/>
    </source>
</evidence>
<keyword evidence="4 5" id="KW-0472">Membrane</keyword>
<evidence type="ECO:0000313" key="6">
    <source>
        <dbReference type="EMBL" id="NYB73794.1"/>
    </source>
</evidence>
<protein>
    <submittedName>
        <fullName evidence="6">Sporulation membrane protein YtaF</fullName>
    </submittedName>
</protein>
<dbReference type="Pfam" id="PF02659">
    <property type="entry name" value="Mntp"/>
    <property type="match status" value="1"/>
</dbReference>
<name>A0A974GVV8_SEDHY</name>
<comment type="caution">
    <text evidence="6">The sequence shown here is derived from an EMBL/GenBank/DDBJ whole genome shotgun (WGS) entry which is preliminary data.</text>
</comment>
<accession>A0A974GVV8</accession>
<dbReference type="PANTHER" id="PTHR35529">
    <property type="entry name" value="MANGANESE EFFLUX PUMP MNTP-RELATED"/>
    <property type="match status" value="1"/>
</dbReference>
<dbReference type="PANTHER" id="PTHR35529:SF2">
    <property type="entry name" value="SPORULATION PROTEIN YTAF-RELATED"/>
    <property type="match status" value="1"/>
</dbReference>
<gene>
    <name evidence="6" type="primary">ytaF</name>
    <name evidence="6" type="ORF">HZF24_06520</name>
</gene>
<sequence>MHLKLSLITLLEAASLASALSIDAFIASFAYGSNKIKVPMLSIQIINLVCSCILGISIVAGTLIKQYIPDWLTIAICFTILFVLGVTKLLDSIIKSFIKKYNNFNKEISFSMFNLKFILNLYANPEDADIDASRTISPMEAASLAIALSLDGFTVGFGAALGNINGLAVFLSSLITDMVAVVLGVYLGNKIARKLYFNLSWLSGIVLIILAFLKL</sequence>
<feature type="transmembrane region" description="Helical" evidence="5">
    <location>
        <begin position="195"/>
        <end position="213"/>
    </location>
</feature>